<keyword evidence="1" id="KW-0812">Transmembrane</keyword>
<feature type="transmembrane region" description="Helical" evidence="1">
    <location>
        <begin position="247"/>
        <end position="269"/>
    </location>
</feature>
<dbReference type="InterPro" id="IPR027417">
    <property type="entry name" value="P-loop_NTPase"/>
</dbReference>
<evidence type="ECO:0000256" key="1">
    <source>
        <dbReference type="SAM" id="Phobius"/>
    </source>
</evidence>
<dbReference type="Gene3D" id="3.40.50.300">
    <property type="entry name" value="P-loop containing nucleotide triphosphate hydrolases"/>
    <property type="match status" value="1"/>
</dbReference>
<dbReference type="AlphaFoldDB" id="A0A545WE72"/>
<dbReference type="Pfam" id="PF17784">
    <property type="entry name" value="Sulfotransfer_4"/>
    <property type="match status" value="1"/>
</dbReference>
<gene>
    <name evidence="2" type="ORF">IF1G_01012</name>
</gene>
<organism evidence="2 3">
    <name type="scientific">Cordyceps javanica</name>
    <dbReference type="NCBI Taxonomy" id="43265"/>
    <lineage>
        <taxon>Eukaryota</taxon>
        <taxon>Fungi</taxon>
        <taxon>Dikarya</taxon>
        <taxon>Ascomycota</taxon>
        <taxon>Pezizomycotina</taxon>
        <taxon>Sordariomycetes</taxon>
        <taxon>Hypocreomycetidae</taxon>
        <taxon>Hypocreales</taxon>
        <taxon>Cordycipitaceae</taxon>
        <taxon>Cordyceps</taxon>
    </lineage>
</organism>
<reference evidence="2 3" key="1">
    <citation type="journal article" date="2019" name="Appl. Microbiol. Biotechnol.">
        <title>Genome sequence of Isaria javanica and comparative genome analysis insights into family S53 peptidase evolution in fungal entomopathogens.</title>
        <authorList>
            <person name="Lin R."/>
            <person name="Zhang X."/>
            <person name="Xin B."/>
            <person name="Zou M."/>
            <person name="Gao Y."/>
            <person name="Qin F."/>
            <person name="Hu Q."/>
            <person name="Xie B."/>
            <person name="Cheng X."/>
        </authorList>
    </citation>
    <scope>NUCLEOTIDE SEQUENCE [LARGE SCALE GENOMIC DNA]</scope>
    <source>
        <strain evidence="2 3">IJ1G</strain>
    </source>
</reference>
<keyword evidence="1" id="KW-0472">Membrane</keyword>
<accession>A0A545WE72</accession>
<dbReference type="OrthoDB" id="408152at2759"/>
<proteinExistence type="predicted"/>
<dbReference type="EMBL" id="SPUK01000001">
    <property type="protein sequence ID" value="TQW01081.1"/>
    <property type="molecule type" value="Genomic_DNA"/>
</dbReference>
<evidence type="ECO:0000313" key="3">
    <source>
        <dbReference type="Proteomes" id="UP000315783"/>
    </source>
</evidence>
<dbReference type="InterPro" id="IPR040632">
    <property type="entry name" value="Sulfotransfer_4"/>
</dbReference>
<protein>
    <submittedName>
        <fullName evidence="2">NAD dependent epimerase/dehydratase</fullName>
    </submittedName>
</protein>
<dbReference type="PANTHER" id="PTHR36978">
    <property type="entry name" value="P-LOOP CONTAINING NUCLEOTIDE TRIPHOSPHATE HYDROLASE"/>
    <property type="match status" value="1"/>
</dbReference>
<evidence type="ECO:0000313" key="2">
    <source>
        <dbReference type="EMBL" id="TQW01081.1"/>
    </source>
</evidence>
<keyword evidence="3" id="KW-1185">Reference proteome</keyword>
<dbReference type="SUPFAM" id="SSF52540">
    <property type="entry name" value="P-loop containing nucleoside triphosphate hydrolases"/>
    <property type="match status" value="1"/>
</dbReference>
<keyword evidence="1" id="KW-1133">Transmembrane helix</keyword>
<dbReference type="STRING" id="43265.A0A545WE72"/>
<comment type="caution">
    <text evidence="2">The sequence shown here is derived from an EMBL/GenBank/DDBJ whole genome shotgun (WGS) entry which is preliminary data.</text>
</comment>
<dbReference type="Proteomes" id="UP000315783">
    <property type="component" value="Unassembled WGS sequence"/>
</dbReference>
<dbReference type="PANTHER" id="PTHR36978:SF4">
    <property type="entry name" value="P-LOOP CONTAINING NUCLEOSIDE TRIPHOSPHATE HYDROLASE PROTEIN"/>
    <property type="match status" value="1"/>
</dbReference>
<sequence length="272" mass="31421">MPNKEEYTNERRDVKEMKAIVLGLPRTGTTSLCSALSILGLNTYNYYEIFRNKEKGHFESWISAIDAKYNGVGKPFEPEDFDHILEEYNVVAASPCWMFVDELLAAYPDAKVILSIRPPEAWLASLKETVSMVLSRKIWGVISLADQYTALHWRLLTRIYFTLSQGEPPWKPSADRLLLQFYDSHNEHVRKVVPRHKLLEYRPGDGWEPLCAFLGISIPNQRFPHTNARDNFVETERQRYRSLWMKIARIVAQGVVTAGLVLFLTQTAFRLV</sequence>
<name>A0A545WE72_9HYPO</name>